<accession>A0ABS4NYR3</accession>
<evidence type="ECO:0000259" key="5">
    <source>
        <dbReference type="PROSITE" id="PS51898"/>
    </source>
</evidence>
<dbReference type="InterPro" id="IPR010998">
    <property type="entry name" value="Integrase_recombinase_N"/>
</dbReference>
<dbReference type="Proteomes" id="UP000773462">
    <property type="component" value="Unassembled WGS sequence"/>
</dbReference>
<keyword evidence="8" id="KW-1185">Reference proteome</keyword>
<dbReference type="InterPro" id="IPR011010">
    <property type="entry name" value="DNA_brk_join_enz"/>
</dbReference>
<evidence type="ECO:0000256" key="4">
    <source>
        <dbReference type="PROSITE-ProRule" id="PRU01248"/>
    </source>
</evidence>
<dbReference type="InterPro" id="IPR013762">
    <property type="entry name" value="Integrase-like_cat_sf"/>
</dbReference>
<feature type="domain" description="Core-binding (CB)" evidence="6">
    <location>
        <begin position="21"/>
        <end position="106"/>
    </location>
</feature>
<evidence type="ECO:0000256" key="2">
    <source>
        <dbReference type="ARBA" id="ARBA00023125"/>
    </source>
</evidence>
<protein>
    <submittedName>
        <fullName evidence="7">Integrase/recombinase XerD</fullName>
    </submittedName>
</protein>
<dbReference type="PANTHER" id="PTHR30349">
    <property type="entry name" value="PHAGE INTEGRASE-RELATED"/>
    <property type="match status" value="1"/>
</dbReference>
<dbReference type="InterPro" id="IPR002104">
    <property type="entry name" value="Integrase_catalytic"/>
</dbReference>
<dbReference type="Pfam" id="PF00589">
    <property type="entry name" value="Phage_integrase"/>
    <property type="match status" value="1"/>
</dbReference>
<dbReference type="RefSeq" id="WP_209877242.1">
    <property type="nucleotide sequence ID" value="NZ_JAGGLV010000019.1"/>
</dbReference>
<gene>
    <name evidence="7" type="ORF">J2Z70_004789</name>
</gene>
<evidence type="ECO:0000259" key="6">
    <source>
        <dbReference type="PROSITE" id="PS51900"/>
    </source>
</evidence>
<evidence type="ECO:0000256" key="3">
    <source>
        <dbReference type="ARBA" id="ARBA00023172"/>
    </source>
</evidence>
<sequence>MSQTEFSRTALSLVYPEEGYLSDDQIVQMFMATCCTNVNTGRNYKRAIADFRRFIAGTSLRAVTWREMEAYKIFLTQGGYSYQRQLAPASIAAFLAPLKSFYKWGSDQHIGIFAVNPTSSVRIPKITVTSRKNFLTKREVGELLNVLEKQGLRNYLIGLTLVVLGLRVSELTAMKWGDFHNDLLETSVWLTVENGKGGKPREIKVPPTLWQLYSKLSDTLPGKEEVTPEQRMFPLSSRQVERIIKNAGEASSIEKKLTPHWLRHTNATLALLQGASLQQVQESLGHSHINTTQRYLHTVQQIQKAAPDFVEDSLRTFIQ</sequence>
<dbReference type="InterPro" id="IPR050090">
    <property type="entry name" value="Tyrosine_recombinase_XerCD"/>
</dbReference>
<dbReference type="PROSITE" id="PS51900">
    <property type="entry name" value="CB"/>
    <property type="match status" value="1"/>
</dbReference>
<reference evidence="7 8" key="1">
    <citation type="submission" date="2021-03" db="EMBL/GenBank/DDBJ databases">
        <title>Genomic Encyclopedia of Type Strains, Phase IV (KMG-IV): sequencing the most valuable type-strain genomes for metagenomic binning, comparative biology and taxonomic classification.</title>
        <authorList>
            <person name="Goeker M."/>
        </authorList>
    </citation>
    <scope>NUCLEOTIDE SEQUENCE [LARGE SCALE GENOMIC DNA]</scope>
    <source>
        <strain evidence="7 8">DSM 101953</strain>
    </source>
</reference>
<keyword evidence="2 4" id="KW-0238">DNA-binding</keyword>
<organism evidence="7 8">
    <name type="scientific">Paenibacillus silagei</name>
    <dbReference type="NCBI Taxonomy" id="1670801"/>
    <lineage>
        <taxon>Bacteria</taxon>
        <taxon>Bacillati</taxon>
        <taxon>Bacillota</taxon>
        <taxon>Bacilli</taxon>
        <taxon>Bacillales</taxon>
        <taxon>Paenibacillaceae</taxon>
        <taxon>Paenibacillus</taxon>
    </lineage>
</organism>
<evidence type="ECO:0000313" key="7">
    <source>
        <dbReference type="EMBL" id="MBP2114606.1"/>
    </source>
</evidence>
<keyword evidence="3" id="KW-0233">DNA recombination</keyword>
<feature type="domain" description="Tyr recombinase" evidence="5">
    <location>
        <begin position="130"/>
        <end position="308"/>
    </location>
</feature>
<dbReference type="Gene3D" id="1.10.443.10">
    <property type="entry name" value="Intergrase catalytic core"/>
    <property type="match status" value="1"/>
</dbReference>
<dbReference type="PANTHER" id="PTHR30349:SF64">
    <property type="entry name" value="PROPHAGE INTEGRASE INTD-RELATED"/>
    <property type="match status" value="1"/>
</dbReference>
<evidence type="ECO:0000313" key="8">
    <source>
        <dbReference type="Proteomes" id="UP000773462"/>
    </source>
</evidence>
<evidence type="ECO:0000256" key="1">
    <source>
        <dbReference type="ARBA" id="ARBA00008857"/>
    </source>
</evidence>
<dbReference type="SUPFAM" id="SSF56349">
    <property type="entry name" value="DNA breaking-rejoining enzymes"/>
    <property type="match status" value="1"/>
</dbReference>
<comment type="caution">
    <text evidence="7">The sequence shown here is derived from an EMBL/GenBank/DDBJ whole genome shotgun (WGS) entry which is preliminary data.</text>
</comment>
<dbReference type="EMBL" id="JAGGLV010000019">
    <property type="protein sequence ID" value="MBP2114606.1"/>
    <property type="molecule type" value="Genomic_DNA"/>
</dbReference>
<dbReference type="Gene3D" id="1.10.150.130">
    <property type="match status" value="1"/>
</dbReference>
<dbReference type="InterPro" id="IPR044068">
    <property type="entry name" value="CB"/>
</dbReference>
<proteinExistence type="inferred from homology"/>
<dbReference type="PROSITE" id="PS51898">
    <property type="entry name" value="TYR_RECOMBINASE"/>
    <property type="match status" value="1"/>
</dbReference>
<name>A0ABS4NYR3_9BACL</name>
<comment type="similarity">
    <text evidence="1">Belongs to the 'phage' integrase family.</text>
</comment>
<dbReference type="CDD" id="cd00397">
    <property type="entry name" value="DNA_BRE_C"/>
    <property type="match status" value="1"/>
</dbReference>